<dbReference type="AlphaFoldDB" id="A0A8D8DIX0"/>
<accession>A0A8D8DIX0</accession>
<evidence type="ECO:0000313" key="1">
    <source>
        <dbReference type="EMBL" id="CAG6509650.1"/>
    </source>
</evidence>
<dbReference type="EMBL" id="HBUE01265484">
    <property type="protein sequence ID" value="CAG6561045.1"/>
    <property type="molecule type" value="Transcribed_RNA"/>
</dbReference>
<dbReference type="EMBL" id="HBUE01160322">
    <property type="protein sequence ID" value="CAG6509650.1"/>
    <property type="molecule type" value="Transcribed_RNA"/>
</dbReference>
<sequence length="105" mass="11827">MPDLNISWLDQRLLNGNHPTNPECAECTGVEGVEVTEFKIRQSQTGKMAMEPLLRKSAFPFRQIGDQIHLETGNGHSTGPDRNRGTFLLNGRFRKKNSSVYGRNI</sequence>
<protein>
    <submittedName>
        <fullName evidence="1">(northern house mosquito) hypothetical protein</fullName>
    </submittedName>
</protein>
<reference evidence="1" key="1">
    <citation type="submission" date="2021-05" db="EMBL/GenBank/DDBJ databases">
        <authorList>
            <person name="Alioto T."/>
            <person name="Alioto T."/>
            <person name="Gomez Garrido J."/>
        </authorList>
    </citation>
    <scope>NUCLEOTIDE SEQUENCE</scope>
</reference>
<dbReference type="EMBL" id="HBUE01133419">
    <property type="protein sequence ID" value="CAG6497618.1"/>
    <property type="molecule type" value="Transcribed_RNA"/>
</dbReference>
<proteinExistence type="predicted"/>
<name>A0A8D8DIX0_CULPI</name>
<organism evidence="1">
    <name type="scientific">Culex pipiens</name>
    <name type="common">House mosquito</name>
    <dbReference type="NCBI Taxonomy" id="7175"/>
    <lineage>
        <taxon>Eukaryota</taxon>
        <taxon>Metazoa</taxon>
        <taxon>Ecdysozoa</taxon>
        <taxon>Arthropoda</taxon>
        <taxon>Hexapoda</taxon>
        <taxon>Insecta</taxon>
        <taxon>Pterygota</taxon>
        <taxon>Neoptera</taxon>
        <taxon>Endopterygota</taxon>
        <taxon>Diptera</taxon>
        <taxon>Nematocera</taxon>
        <taxon>Culicoidea</taxon>
        <taxon>Culicidae</taxon>
        <taxon>Culicinae</taxon>
        <taxon>Culicini</taxon>
        <taxon>Culex</taxon>
        <taxon>Culex</taxon>
    </lineage>
</organism>